<evidence type="ECO:0000313" key="3">
    <source>
        <dbReference type="EMBL" id="KAK2968731.1"/>
    </source>
</evidence>
<evidence type="ECO:0000259" key="2">
    <source>
        <dbReference type="Pfam" id="PF05678"/>
    </source>
</evidence>
<feature type="region of interest" description="Disordered" evidence="1">
    <location>
        <begin position="34"/>
        <end position="73"/>
    </location>
</feature>
<reference evidence="3" key="1">
    <citation type="submission" date="2022-12" db="EMBL/GenBank/DDBJ databases">
        <title>Draft genome assemblies for two species of Escallonia (Escalloniales).</title>
        <authorList>
            <person name="Chanderbali A."/>
            <person name="Dervinis C."/>
            <person name="Anghel I."/>
            <person name="Soltis D."/>
            <person name="Soltis P."/>
            <person name="Zapata F."/>
        </authorList>
    </citation>
    <scope>NUCLEOTIDE SEQUENCE</scope>
    <source>
        <strain evidence="3">UCBG92.1500</strain>
        <tissue evidence="3">Leaf</tissue>
    </source>
</reference>
<keyword evidence="4" id="KW-1185">Reference proteome</keyword>
<evidence type="ECO:0000313" key="4">
    <source>
        <dbReference type="Proteomes" id="UP001187471"/>
    </source>
</evidence>
<dbReference type="PANTHER" id="PTHR34777:SF1">
    <property type="entry name" value="VQ MOTIF-CONTAINING PROTEIN 10"/>
    <property type="match status" value="1"/>
</dbReference>
<dbReference type="AlphaFoldDB" id="A0AA88U4V9"/>
<sequence>MSESRGVKIVIINTQYVETDATSFKSVVQNLTGKDSKVAHEPSSSKQHGSRNQAGAGFGNGVSGTSDGRSVMSRGMSFKDLDRLLTDLPPFDELYRLCRD</sequence>
<protein>
    <recommendedName>
        <fullName evidence="2">VQ domain-containing protein</fullName>
    </recommendedName>
</protein>
<feature type="domain" description="VQ" evidence="2">
    <location>
        <begin position="11"/>
        <end position="36"/>
    </location>
</feature>
<proteinExistence type="predicted"/>
<dbReference type="InterPro" id="IPR008889">
    <property type="entry name" value="VQ"/>
</dbReference>
<name>A0AA88U4V9_9ASTE</name>
<gene>
    <name evidence="3" type="ORF">RJ640_005918</name>
</gene>
<organism evidence="3 4">
    <name type="scientific">Escallonia rubra</name>
    <dbReference type="NCBI Taxonomy" id="112253"/>
    <lineage>
        <taxon>Eukaryota</taxon>
        <taxon>Viridiplantae</taxon>
        <taxon>Streptophyta</taxon>
        <taxon>Embryophyta</taxon>
        <taxon>Tracheophyta</taxon>
        <taxon>Spermatophyta</taxon>
        <taxon>Magnoliopsida</taxon>
        <taxon>eudicotyledons</taxon>
        <taxon>Gunneridae</taxon>
        <taxon>Pentapetalae</taxon>
        <taxon>asterids</taxon>
        <taxon>campanulids</taxon>
        <taxon>Escalloniales</taxon>
        <taxon>Escalloniaceae</taxon>
        <taxon>Escallonia</taxon>
    </lineage>
</organism>
<dbReference type="Pfam" id="PF05678">
    <property type="entry name" value="VQ"/>
    <property type="match status" value="1"/>
</dbReference>
<evidence type="ECO:0000256" key="1">
    <source>
        <dbReference type="SAM" id="MobiDB-lite"/>
    </source>
</evidence>
<comment type="caution">
    <text evidence="3">The sequence shown here is derived from an EMBL/GenBank/DDBJ whole genome shotgun (WGS) entry which is preliminary data.</text>
</comment>
<dbReference type="PANTHER" id="PTHR34777">
    <property type="entry name" value="VQ MOTIF-CONTAINING PROTEIN 10"/>
    <property type="match status" value="1"/>
</dbReference>
<accession>A0AA88U4V9</accession>
<dbReference type="EMBL" id="JAVXUO010002887">
    <property type="protein sequence ID" value="KAK2968731.1"/>
    <property type="molecule type" value="Genomic_DNA"/>
</dbReference>
<feature type="compositionally biased region" description="Polar residues" evidence="1">
    <location>
        <begin position="42"/>
        <end position="53"/>
    </location>
</feature>
<dbReference type="InterPro" id="IPR039608">
    <property type="entry name" value="VQ_1/10"/>
</dbReference>
<dbReference type="Proteomes" id="UP001187471">
    <property type="component" value="Unassembled WGS sequence"/>
</dbReference>